<gene>
    <name evidence="2" type="ORF">POCTA_138.1.T1420126</name>
</gene>
<organism evidence="2 3">
    <name type="scientific">Paramecium octaurelia</name>
    <dbReference type="NCBI Taxonomy" id="43137"/>
    <lineage>
        <taxon>Eukaryota</taxon>
        <taxon>Sar</taxon>
        <taxon>Alveolata</taxon>
        <taxon>Ciliophora</taxon>
        <taxon>Intramacronucleata</taxon>
        <taxon>Oligohymenophorea</taxon>
        <taxon>Peniculida</taxon>
        <taxon>Parameciidae</taxon>
        <taxon>Paramecium</taxon>
    </lineage>
</organism>
<dbReference type="EMBL" id="CAJJDP010000143">
    <property type="protein sequence ID" value="CAD8207951.1"/>
    <property type="molecule type" value="Genomic_DNA"/>
</dbReference>
<evidence type="ECO:0000256" key="1">
    <source>
        <dbReference type="SAM" id="MobiDB-lite"/>
    </source>
</evidence>
<name>A0A8S1Y1N7_PAROT</name>
<feature type="region of interest" description="Disordered" evidence="1">
    <location>
        <begin position="62"/>
        <end position="93"/>
    </location>
</feature>
<keyword evidence="3" id="KW-1185">Reference proteome</keyword>
<evidence type="ECO:0000313" key="3">
    <source>
        <dbReference type="Proteomes" id="UP000683925"/>
    </source>
</evidence>
<evidence type="ECO:0000313" key="2">
    <source>
        <dbReference type="EMBL" id="CAD8207951.1"/>
    </source>
</evidence>
<protein>
    <submittedName>
        <fullName evidence="2">Uncharacterized protein</fullName>
    </submittedName>
</protein>
<sequence>MPYQQMEGDLEKDIFGYQSAFLREGWYTTYGRFDDIINAQKGKDIDLDRKIINLSQEIQQKKDQTTLYKQPKDSSAINQKLDQILTPTQGNSK</sequence>
<reference evidence="2" key="1">
    <citation type="submission" date="2021-01" db="EMBL/GenBank/DDBJ databases">
        <authorList>
            <consortium name="Genoscope - CEA"/>
            <person name="William W."/>
        </authorList>
    </citation>
    <scope>NUCLEOTIDE SEQUENCE</scope>
</reference>
<dbReference type="Proteomes" id="UP000683925">
    <property type="component" value="Unassembled WGS sequence"/>
</dbReference>
<comment type="caution">
    <text evidence="2">The sequence shown here is derived from an EMBL/GenBank/DDBJ whole genome shotgun (WGS) entry which is preliminary data.</text>
</comment>
<dbReference type="AlphaFoldDB" id="A0A8S1Y1N7"/>
<feature type="compositionally biased region" description="Polar residues" evidence="1">
    <location>
        <begin position="65"/>
        <end position="93"/>
    </location>
</feature>
<accession>A0A8S1Y1N7</accession>
<proteinExistence type="predicted"/>